<accession>A0A2C9ZW47</accession>
<gene>
    <name evidence="3" type="ORF">DTL43_22765</name>
    <name evidence="2" type="ORF">JNP96_23070</name>
</gene>
<dbReference type="InterPro" id="IPR021530">
    <property type="entry name" value="AllH-like"/>
</dbReference>
<dbReference type="AlphaFoldDB" id="A0A2C9ZW47"/>
<feature type="region of interest" description="Disordered" evidence="1">
    <location>
        <begin position="261"/>
        <end position="296"/>
    </location>
</feature>
<evidence type="ECO:0000313" key="3">
    <source>
        <dbReference type="EMBL" id="RDA33981.1"/>
    </source>
</evidence>
<dbReference type="Pfam" id="PF11392">
    <property type="entry name" value="AllH"/>
    <property type="match status" value="1"/>
</dbReference>
<dbReference type="Proteomes" id="UP000253687">
    <property type="component" value="Unassembled WGS sequence"/>
</dbReference>
<organism evidence="3 4">
    <name type="scientific">Escherichia coli</name>
    <dbReference type="NCBI Taxonomy" id="562"/>
    <lineage>
        <taxon>Bacteria</taxon>
        <taxon>Pseudomonadati</taxon>
        <taxon>Pseudomonadota</taxon>
        <taxon>Gammaproteobacteria</taxon>
        <taxon>Enterobacterales</taxon>
        <taxon>Enterobacteriaceae</taxon>
        <taxon>Escherichia</taxon>
    </lineage>
</organism>
<evidence type="ECO:0000313" key="4">
    <source>
        <dbReference type="Proteomes" id="UP000253687"/>
    </source>
</evidence>
<evidence type="ECO:0000313" key="2">
    <source>
        <dbReference type="EMBL" id="QRZ96652.1"/>
    </source>
</evidence>
<reference evidence="2" key="2">
    <citation type="submission" date="2021-02" db="EMBL/GenBank/DDBJ databases">
        <title>Co-localization of colistin and carbapenem -resistance genes on a novel transferable IncHI2 plasmid in Escherichia coli from chicken-origin.</title>
        <authorList>
            <person name="Hoffmann M."/>
            <person name="Balkey M."/>
            <person name="Ronco T."/>
            <person name="Hendriksen R.S."/>
        </authorList>
    </citation>
    <scope>NUCLEOTIDE SEQUENCE</scope>
    <source>
        <strain evidence="2">CFSAN083829</strain>
    </source>
</reference>
<dbReference type="EMBL" id="QOGZ01000040">
    <property type="protein sequence ID" value="RDA33981.1"/>
    <property type="molecule type" value="Genomic_DNA"/>
</dbReference>
<evidence type="ECO:0000256" key="1">
    <source>
        <dbReference type="SAM" id="MobiDB-lite"/>
    </source>
</evidence>
<reference evidence="3 4" key="1">
    <citation type="submission" date="2018-07" db="EMBL/GenBank/DDBJ databases">
        <title>Whole Genome Sequence Analysis of Avian Pathogenic E. coli - An Australian Perspective.</title>
        <authorList>
            <person name="Cummins M.L."/>
            <person name="Reid C.J."/>
            <person name="Roy Chowdhury P."/>
            <person name="Bushell R."/>
            <person name="Esbert N."/>
            <person name="Tivendale K.A."/>
            <person name="Noormohammadi A.H."/>
            <person name="Islam S."/>
            <person name="Marenda M.S."/>
            <person name="Browning G.F."/>
            <person name="Markham P.F."/>
            <person name="Djordjevic S.P."/>
        </authorList>
    </citation>
    <scope>NUCLEOTIDE SEQUENCE [LARGE SCALE GENOMIC DNA]</scope>
    <source>
        <strain evidence="3 4">AVC211</strain>
    </source>
</reference>
<dbReference type="RefSeq" id="WP_072668310.1">
    <property type="nucleotide sequence ID" value="NZ_JAFCXW010000055.1"/>
</dbReference>
<dbReference type="EMBL" id="CP070393">
    <property type="protein sequence ID" value="QRZ96652.1"/>
    <property type="molecule type" value="Genomic_DNA"/>
</dbReference>
<dbReference type="Proteomes" id="UP000663166">
    <property type="component" value="Chromosome"/>
</dbReference>
<name>A0A2C9ZW47_ECOLX</name>
<sequence>MKTLNALACNGLEQLADGVWQRHSRFSQAVNFVHADGTLLTLFRYGKGMGPTGILLSSTQFAQLANLPRLVKQGRLLWGAGVAIRPRRTLKLRFPVGHSFPLDLSAYSRQSGLRVALNQPLADMPFYSSIMGELERWRRGDLPDWGWLIGNGPGLTPSGDDMLAGMLAMLYGAGFSDRLHAFIPPADQLTSLTTSVSCSYLNSARRGEFSLPVVKVMRGLRSTGDPKRAIQRLLAVGHTSGADTLLGMAFAQHWLQRVDSRGTHARSGNHPHVYTGRRDREFLPRGQSAAQNAGGD</sequence>
<proteinExistence type="predicted"/>
<protein>
    <submittedName>
        <fullName evidence="3">DUF2877 domain-containing protein</fullName>
    </submittedName>
</protein>